<accession>A0A0C2VFA4</accession>
<protein>
    <submittedName>
        <fullName evidence="1">Uncharacterized protein</fullName>
    </submittedName>
</protein>
<dbReference type="AlphaFoldDB" id="A0A0C2VFA4"/>
<sequence length="45" mass="5582">MQRAEKHSAFFHFANKFDLFVTFIENLEIVYRFHHIFGIEYIFDI</sequence>
<keyword evidence="2" id="KW-1185">Reference proteome</keyword>
<dbReference type="Proteomes" id="UP000031938">
    <property type="component" value="Unassembled WGS sequence"/>
</dbReference>
<evidence type="ECO:0000313" key="2">
    <source>
        <dbReference type="Proteomes" id="UP000031938"/>
    </source>
</evidence>
<name>A0A0C2VFA4_9BACL</name>
<comment type="caution">
    <text evidence="1">The sequence shown here is derived from an EMBL/GenBank/DDBJ whole genome shotgun (WGS) entry which is preliminary data.</text>
</comment>
<dbReference type="PATRIC" id="fig|889306.3.peg.3936"/>
<reference evidence="1 2" key="1">
    <citation type="submission" date="2015-01" db="EMBL/GenBank/DDBJ databases">
        <title>Genome sequencing of Jeotgalibacillus soli.</title>
        <authorList>
            <person name="Goh K.M."/>
            <person name="Chan K.-G."/>
            <person name="Yaakop A.S."/>
            <person name="Ee R."/>
            <person name="Gan H.M."/>
            <person name="Chan C.S."/>
        </authorList>
    </citation>
    <scope>NUCLEOTIDE SEQUENCE [LARGE SCALE GENOMIC DNA]</scope>
    <source>
        <strain evidence="1 2">P9</strain>
    </source>
</reference>
<organism evidence="1 2">
    <name type="scientific">Jeotgalibacillus soli</name>
    <dbReference type="NCBI Taxonomy" id="889306"/>
    <lineage>
        <taxon>Bacteria</taxon>
        <taxon>Bacillati</taxon>
        <taxon>Bacillota</taxon>
        <taxon>Bacilli</taxon>
        <taxon>Bacillales</taxon>
        <taxon>Caryophanaceae</taxon>
        <taxon>Jeotgalibacillus</taxon>
    </lineage>
</organism>
<proteinExistence type="predicted"/>
<gene>
    <name evidence="1" type="ORF">KP78_39160</name>
</gene>
<evidence type="ECO:0000313" key="1">
    <source>
        <dbReference type="EMBL" id="KIL42693.1"/>
    </source>
</evidence>
<dbReference type="STRING" id="889306.KP78_39160"/>
<dbReference type="EMBL" id="JXRP01000022">
    <property type="protein sequence ID" value="KIL42693.1"/>
    <property type="molecule type" value="Genomic_DNA"/>
</dbReference>